<evidence type="ECO:0000313" key="2">
    <source>
        <dbReference type="EMBL" id="EGT39681.1"/>
    </source>
</evidence>
<dbReference type="AlphaFoldDB" id="G0PN38"/>
<sequence length="264" mass="27810">MSTSESSVSSEEPNASSDSATSESPLSTSEASVSSEEPNASSDSASTDSATTESSGSSESVTTQDSISSTDGAVSSDGTTPSADETTTEYTWSTCNDCSQINVQLFNGNPYEDASSVLNRYSVAGCYYVQFFCRPIEIGDTTPVSTILSGDLSYLSAPLSANLACRDKKWVLLDSTNPLAKSVSSLGCVYAIATTTKPKTTTFPGIDPNNPCMNCSNLVVSQSIYPEGVTYLDHTLNTCLSVEAHCLPINVSLVSFYFSFICLL</sequence>
<dbReference type="EMBL" id="GL381665">
    <property type="protein sequence ID" value="EGT39681.1"/>
    <property type="molecule type" value="Genomic_DNA"/>
</dbReference>
<reference evidence="3" key="1">
    <citation type="submission" date="2011-07" db="EMBL/GenBank/DDBJ databases">
        <authorList>
            <consortium name="Caenorhabditis brenneri Sequencing and Analysis Consortium"/>
            <person name="Wilson R.K."/>
        </authorList>
    </citation>
    <scope>NUCLEOTIDE SEQUENCE [LARGE SCALE GENOMIC DNA]</scope>
    <source>
        <strain evidence="3">PB2801</strain>
    </source>
</reference>
<feature type="compositionally biased region" description="Polar residues" evidence="1">
    <location>
        <begin position="67"/>
        <end position="86"/>
    </location>
</feature>
<dbReference type="HOGENOM" id="CLU_1054572_0_0_1"/>
<name>G0PN38_CAEBE</name>
<dbReference type="STRING" id="135651.G0PN38"/>
<evidence type="ECO:0000256" key="1">
    <source>
        <dbReference type="SAM" id="MobiDB-lite"/>
    </source>
</evidence>
<feature type="compositionally biased region" description="Low complexity" evidence="1">
    <location>
        <begin position="40"/>
        <end position="66"/>
    </location>
</feature>
<feature type="region of interest" description="Disordered" evidence="1">
    <location>
        <begin position="1"/>
        <end position="86"/>
    </location>
</feature>
<feature type="compositionally biased region" description="Polar residues" evidence="1">
    <location>
        <begin position="20"/>
        <end position="39"/>
    </location>
</feature>
<dbReference type="Proteomes" id="UP000008068">
    <property type="component" value="Unassembled WGS sequence"/>
</dbReference>
<organism evidence="3">
    <name type="scientific">Caenorhabditis brenneri</name>
    <name type="common">Nematode worm</name>
    <dbReference type="NCBI Taxonomy" id="135651"/>
    <lineage>
        <taxon>Eukaryota</taxon>
        <taxon>Metazoa</taxon>
        <taxon>Ecdysozoa</taxon>
        <taxon>Nematoda</taxon>
        <taxon>Chromadorea</taxon>
        <taxon>Rhabditida</taxon>
        <taxon>Rhabditina</taxon>
        <taxon>Rhabditomorpha</taxon>
        <taxon>Rhabditoidea</taxon>
        <taxon>Rhabditidae</taxon>
        <taxon>Peloderinae</taxon>
        <taxon>Caenorhabditis</taxon>
    </lineage>
</organism>
<protein>
    <submittedName>
        <fullName evidence="2">Uncharacterized protein</fullName>
    </submittedName>
</protein>
<dbReference type="InParanoid" id="G0PN38"/>
<gene>
    <name evidence="2" type="ORF">CAEBREN_29861</name>
</gene>
<evidence type="ECO:0000313" key="3">
    <source>
        <dbReference type="Proteomes" id="UP000008068"/>
    </source>
</evidence>
<feature type="compositionally biased region" description="Low complexity" evidence="1">
    <location>
        <begin position="1"/>
        <end position="19"/>
    </location>
</feature>
<dbReference type="OrthoDB" id="5870859at2759"/>
<proteinExistence type="predicted"/>
<dbReference type="eggNOG" id="ENOG502S8HK">
    <property type="taxonomic scope" value="Eukaryota"/>
</dbReference>
<accession>G0PN38</accession>
<keyword evidence="3" id="KW-1185">Reference proteome</keyword>